<name>A0A553V3E4_9HELI</name>
<organism evidence="3 4">
    <name type="scientific">Helicobacter mehlei</name>
    <dbReference type="NCBI Taxonomy" id="2316080"/>
    <lineage>
        <taxon>Bacteria</taxon>
        <taxon>Pseudomonadati</taxon>
        <taxon>Campylobacterota</taxon>
        <taxon>Epsilonproteobacteria</taxon>
        <taxon>Campylobacterales</taxon>
        <taxon>Helicobacteraceae</taxon>
        <taxon>Helicobacter</taxon>
    </lineage>
</organism>
<dbReference type="InterPro" id="IPR004394">
    <property type="entry name" value="Iojap/RsfS/C7orf30"/>
</dbReference>
<dbReference type="HAMAP" id="MF_01477">
    <property type="entry name" value="Iojap_RsfS"/>
    <property type="match status" value="1"/>
</dbReference>
<evidence type="ECO:0000256" key="2">
    <source>
        <dbReference type="HAMAP-Rule" id="MF_01477"/>
    </source>
</evidence>
<dbReference type="SUPFAM" id="SSF81301">
    <property type="entry name" value="Nucleotidyltransferase"/>
    <property type="match status" value="1"/>
</dbReference>
<reference evidence="3 4" key="1">
    <citation type="submission" date="2019-07" db="EMBL/GenBank/DDBJ databases">
        <title>Helicobacter labacensis sp. nov., Helicobacter mehlei sp. nov. and Helicobacter vulpis sp. nov., isolated from gastric mucosa of red fox (Vulpis vulpis).</title>
        <authorList>
            <person name="Kusar D."/>
            <person name="Gruntar I."/>
            <person name="Pate M."/>
            <person name="Zajc U."/>
            <person name="Ocepek M."/>
        </authorList>
    </citation>
    <scope>NUCLEOTIDE SEQUENCE [LARGE SCALE GENOMIC DNA]</scope>
    <source>
        <strain evidence="3 4">L8b</strain>
    </source>
</reference>
<sequence>MPNPRITRIVELLEDKKATDIALFDLSKQEYITDHVIIATALAGKHALALLDHLKSTLKPLGEEFYAIDESNEEWLVIDLGDVMVHLFTQAYRERFNLEGFLKDYHNPRA</sequence>
<dbReference type="GO" id="GO:0043023">
    <property type="term" value="F:ribosomal large subunit binding"/>
    <property type="evidence" value="ECO:0007669"/>
    <property type="project" value="TreeGrafter"/>
</dbReference>
<comment type="subunit">
    <text evidence="2">Interacts with ribosomal protein uL14 (rplN).</text>
</comment>
<gene>
    <name evidence="2 3" type="primary">rsfS</name>
    <name evidence="3" type="ORF">FNE76_00530</name>
</gene>
<dbReference type="PANTHER" id="PTHR21043:SF0">
    <property type="entry name" value="MITOCHONDRIAL ASSEMBLY OF RIBOSOMAL LARGE SUBUNIT PROTEIN 1"/>
    <property type="match status" value="1"/>
</dbReference>
<dbReference type="OrthoDB" id="9793681at2"/>
<dbReference type="AlphaFoldDB" id="A0A553V3E4"/>
<comment type="function">
    <text evidence="2">Functions as a ribosomal silencing factor. Interacts with ribosomal protein uL14 (rplN), blocking formation of intersubunit bridge B8. Prevents association of the 30S and 50S ribosomal subunits and the formation of functional ribosomes, thus repressing translation.</text>
</comment>
<evidence type="ECO:0000256" key="1">
    <source>
        <dbReference type="ARBA" id="ARBA00010574"/>
    </source>
</evidence>
<keyword evidence="4" id="KW-1185">Reference proteome</keyword>
<dbReference type="RefSeq" id="WP_120948081.1">
    <property type="nucleotide sequence ID" value="NZ_QXQP01000003.1"/>
</dbReference>
<reference evidence="3 4" key="3">
    <citation type="submission" date="2019-07" db="EMBL/GenBank/DDBJ databases">
        <authorList>
            <person name="Papic B."/>
        </authorList>
    </citation>
    <scope>NUCLEOTIDE SEQUENCE [LARGE SCALE GENOMIC DNA]</scope>
    <source>
        <strain evidence="3 4">L8b</strain>
    </source>
</reference>
<dbReference type="NCBIfam" id="TIGR00090">
    <property type="entry name" value="rsfS_iojap_ybeB"/>
    <property type="match status" value="1"/>
</dbReference>
<comment type="similarity">
    <text evidence="1 2">Belongs to the Iojap/RsfS family.</text>
</comment>
<protein>
    <recommendedName>
        <fullName evidence="2">Ribosomal silencing factor RsfS</fullName>
    </recommendedName>
</protein>
<dbReference type="Proteomes" id="UP000319322">
    <property type="component" value="Unassembled WGS sequence"/>
</dbReference>
<dbReference type="GO" id="GO:0042256">
    <property type="term" value="P:cytosolic ribosome assembly"/>
    <property type="evidence" value="ECO:0007669"/>
    <property type="project" value="UniProtKB-UniRule"/>
</dbReference>
<comment type="subcellular location">
    <subcellularLocation>
        <location evidence="2">Cytoplasm</location>
    </subcellularLocation>
</comment>
<proteinExistence type="inferred from homology"/>
<reference evidence="4" key="2">
    <citation type="submission" date="2019-07" db="EMBL/GenBank/DDBJ databases">
        <title>Helicobacter labacensis sp. nov., Helicobacter mehlei sp. nov. and Helicobacter vulpis sp. nov., isolated from gastric mucosa of red fox (Vulpis vulpis).</title>
        <authorList>
            <person name="Papic B."/>
        </authorList>
    </citation>
    <scope>NUCLEOTIDE SEQUENCE [LARGE SCALE GENOMIC DNA]</scope>
    <source>
        <strain evidence="4">L8b</strain>
    </source>
</reference>
<evidence type="ECO:0000313" key="3">
    <source>
        <dbReference type="EMBL" id="TSA86986.1"/>
    </source>
</evidence>
<keyword evidence="2" id="KW-0963">Cytoplasm</keyword>
<dbReference type="GO" id="GO:0005737">
    <property type="term" value="C:cytoplasm"/>
    <property type="evidence" value="ECO:0007669"/>
    <property type="project" value="UniProtKB-SubCell"/>
</dbReference>
<evidence type="ECO:0000313" key="4">
    <source>
        <dbReference type="Proteomes" id="UP000319322"/>
    </source>
</evidence>
<dbReference type="GO" id="GO:0090071">
    <property type="term" value="P:negative regulation of ribosome biogenesis"/>
    <property type="evidence" value="ECO:0007669"/>
    <property type="project" value="UniProtKB-UniRule"/>
</dbReference>
<dbReference type="Pfam" id="PF02410">
    <property type="entry name" value="RsfS"/>
    <property type="match status" value="1"/>
</dbReference>
<accession>A0A553V3E4</accession>
<dbReference type="PANTHER" id="PTHR21043">
    <property type="entry name" value="IOJAP SUPERFAMILY ORTHOLOG"/>
    <property type="match status" value="1"/>
</dbReference>
<comment type="caution">
    <text evidence="3">The sequence shown here is derived from an EMBL/GenBank/DDBJ whole genome shotgun (WGS) entry which is preliminary data.</text>
</comment>
<keyword evidence="2" id="KW-0810">Translation regulation</keyword>
<keyword evidence="2" id="KW-0678">Repressor</keyword>
<dbReference type="GO" id="GO:0017148">
    <property type="term" value="P:negative regulation of translation"/>
    <property type="evidence" value="ECO:0007669"/>
    <property type="project" value="UniProtKB-UniRule"/>
</dbReference>
<dbReference type="EMBL" id="VKGC01000001">
    <property type="protein sequence ID" value="TSA86986.1"/>
    <property type="molecule type" value="Genomic_DNA"/>
</dbReference>
<dbReference type="InterPro" id="IPR043519">
    <property type="entry name" value="NT_sf"/>
</dbReference>
<dbReference type="Gene3D" id="3.30.460.10">
    <property type="entry name" value="Beta Polymerase, domain 2"/>
    <property type="match status" value="1"/>
</dbReference>